<accession>A0A835HDA0</accession>
<reference evidence="3 4" key="1">
    <citation type="submission" date="2020-10" db="EMBL/GenBank/DDBJ databases">
        <title>The Coptis chinensis genome and diversification of protoberbering-type alkaloids.</title>
        <authorList>
            <person name="Wang B."/>
            <person name="Shu S."/>
            <person name="Song C."/>
            <person name="Liu Y."/>
        </authorList>
    </citation>
    <scope>NUCLEOTIDE SEQUENCE [LARGE SCALE GENOMIC DNA]</scope>
    <source>
        <strain evidence="3">HL-2020</strain>
        <tissue evidence="3">Leaf</tissue>
    </source>
</reference>
<dbReference type="GO" id="GO:0016554">
    <property type="term" value="P:cytidine to uridine editing"/>
    <property type="evidence" value="ECO:0007669"/>
    <property type="project" value="InterPro"/>
</dbReference>
<dbReference type="PANTHER" id="PTHR31346">
    <property type="entry name" value="MULTIPLE ORGANELLAR RNA EDITING FACTOR 2, CHLOROPLASTIC-RELATED-RELATED"/>
    <property type="match status" value="1"/>
</dbReference>
<evidence type="ECO:0000256" key="1">
    <source>
        <dbReference type="ARBA" id="ARBA00022946"/>
    </source>
</evidence>
<name>A0A835HDA0_9MAGN</name>
<keyword evidence="1" id="KW-0809">Transit peptide</keyword>
<dbReference type="EMBL" id="JADFTS010000008">
    <property type="protein sequence ID" value="KAF9594763.1"/>
    <property type="molecule type" value="Genomic_DNA"/>
</dbReference>
<protein>
    <recommendedName>
        <fullName evidence="2">MORF/ORRM1/DAG-like MORF domain-containing protein</fullName>
    </recommendedName>
</protein>
<evidence type="ECO:0000313" key="3">
    <source>
        <dbReference type="EMBL" id="KAF9594763.1"/>
    </source>
</evidence>
<dbReference type="GO" id="GO:0005739">
    <property type="term" value="C:mitochondrion"/>
    <property type="evidence" value="ECO:0007669"/>
    <property type="project" value="TreeGrafter"/>
</dbReference>
<dbReference type="AlphaFoldDB" id="A0A835HDA0"/>
<organism evidence="3 4">
    <name type="scientific">Coptis chinensis</name>
    <dbReference type="NCBI Taxonomy" id="261450"/>
    <lineage>
        <taxon>Eukaryota</taxon>
        <taxon>Viridiplantae</taxon>
        <taxon>Streptophyta</taxon>
        <taxon>Embryophyta</taxon>
        <taxon>Tracheophyta</taxon>
        <taxon>Spermatophyta</taxon>
        <taxon>Magnoliopsida</taxon>
        <taxon>Ranunculales</taxon>
        <taxon>Ranunculaceae</taxon>
        <taxon>Coptidoideae</taxon>
        <taxon>Coptis</taxon>
    </lineage>
</organism>
<comment type="caution">
    <text evidence="3">The sequence shown here is derived from an EMBL/GenBank/DDBJ whole genome shotgun (WGS) entry which is preliminary data.</text>
</comment>
<evidence type="ECO:0000313" key="4">
    <source>
        <dbReference type="Proteomes" id="UP000631114"/>
    </source>
</evidence>
<sequence length="92" mass="10349">MNDLRSLELCIGMLAKVIGIEEEARRKIYVVWCKIPFGFPAEIDGETSNKLKNLEDVLTLLPDYAHDVQKQDRGILVFPLLEFGPNLTGSSD</sequence>
<dbReference type="OrthoDB" id="10461120at2759"/>
<dbReference type="InterPro" id="IPR039206">
    <property type="entry name" value="MORF/ORRM1/DAG-like"/>
</dbReference>
<proteinExistence type="predicted"/>
<keyword evidence="4" id="KW-1185">Reference proteome</keyword>
<dbReference type="GO" id="GO:0080156">
    <property type="term" value="P:mitochondrial mRNA modification"/>
    <property type="evidence" value="ECO:0007669"/>
    <property type="project" value="TreeGrafter"/>
</dbReference>
<dbReference type="Proteomes" id="UP000631114">
    <property type="component" value="Unassembled WGS sequence"/>
</dbReference>
<dbReference type="PANTHER" id="PTHR31346:SF7">
    <property type="entry name" value="MULTIPLE ORGANELLAR RNA EDITING FACTOR 2, CHLOROPLASTIC-RELATED"/>
    <property type="match status" value="1"/>
</dbReference>
<dbReference type="Pfam" id="PF21864">
    <property type="entry name" value="MORF_dom"/>
    <property type="match status" value="1"/>
</dbReference>
<evidence type="ECO:0000259" key="2">
    <source>
        <dbReference type="Pfam" id="PF21864"/>
    </source>
</evidence>
<feature type="domain" description="MORF/ORRM1/DAG-like MORF" evidence="2">
    <location>
        <begin position="9"/>
        <end position="73"/>
    </location>
</feature>
<dbReference type="InterPro" id="IPR054059">
    <property type="entry name" value="MORF/ORRM1/DAG-like_MORF"/>
</dbReference>
<gene>
    <name evidence="3" type="ORF">IFM89_034746</name>
</gene>